<dbReference type="RefSeq" id="WP_377005582.1">
    <property type="nucleotide sequence ID" value="NZ_JBHSGG010000045.1"/>
</dbReference>
<organism evidence="3 4">
    <name type="scientific">Coralloluteibacterium thermophilum</name>
    <dbReference type="NCBI Taxonomy" id="2707049"/>
    <lineage>
        <taxon>Bacteria</taxon>
        <taxon>Pseudomonadati</taxon>
        <taxon>Pseudomonadota</taxon>
        <taxon>Gammaproteobacteria</taxon>
        <taxon>Lysobacterales</taxon>
        <taxon>Lysobacteraceae</taxon>
        <taxon>Coralloluteibacterium</taxon>
    </lineage>
</organism>
<evidence type="ECO:0000313" key="4">
    <source>
        <dbReference type="Proteomes" id="UP001595892"/>
    </source>
</evidence>
<evidence type="ECO:0000256" key="2">
    <source>
        <dbReference type="SAM" id="Phobius"/>
    </source>
</evidence>
<feature type="region of interest" description="Disordered" evidence="1">
    <location>
        <begin position="1"/>
        <end position="37"/>
    </location>
</feature>
<proteinExistence type="predicted"/>
<gene>
    <name evidence="3" type="ORF">ACFO3Q_15340</name>
</gene>
<sequence length="73" mass="8281">MTQHNHHHQDHQAHGEQPPHPRTGAEGDVHAGHDKHAGHSVASFRDKFWLTLLLTIPTLIWSGRVLPRNHGRL</sequence>
<evidence type="ECO:0000313" key="3">
    <source>
        <dbReference type="EMBL" id="MFC4729543.1"/>
    </source>
</evidence>
<keyword evidence="2" id="KW-0812">Transmembrane</keyword>
<dbReference type="Proteomes" id="UP001595892">
    <property type="component" value="Unassembled WGS sequence"/>
</dbReference>
<feature type="compositionally biased region" description="Basic and acidic residues" evidence="1">
    <location>
        <begin position="10"/>
        <end position="37"/>
    </location>
</feature>
<feature type="transmembrane region" description="Helical" evidence="2">
    <location>
        <begin position="48"/>
        <end position="66"/>
    </location>
</feature>
<keyword evidence="4" id="KW-1185">Reference proteome</keyword>
<protein>
    <recommendedName>
        <fullName evidence="5">Heavy metal translocating P-type ATPase</fullName>
    </recommendedName>
</protein>
<reference evidence="4" key="1">
    <citation type="journal article" date="2019" name="Int. J. Syst. Evol. Microbiol.">
        <title>The Global Catalogue of Microorganisms (GCM) 10K type strain sequencing project: providing services to taxonomists for standard genome sequencing and annotation.</title>
        <authorList>
            <consortium name="The Broad Institute Genomics Platform"/>
            <consortium name="The Broad Institute Genome Sequencing Center for Infectious Disease"/>
            <person name="Wu L."/>
            <person name="Ma J."/>
        </authorList>
    </citation>
    <scope>NUCLEOTIDE SEQUENCE [LARGE SCALE GENOMIC DNA]</scope>
    <source>
        <strain evidence="4">CGMCC 1.13574</strain>
    </source>
</reference>
<name>A0ABV9NSN3_9GAMM</name>
<dbReference type="EMBL" id="JBHSGG010000045">
    <property type="protein sequence ID" value="MFC4729543.1"/>
    <property type="molecule type" value="Genomic_DNA"/>
</dbReference>
<accession>A0ABV9NSN3</accession>
<evidence type="ECO:0008006" key="5">
    <source>
        <dbReference type="Google" id="ProtNLM"/>
    </source>
</evidence>
<keyword evidence="2" id="KW-1133">Transmembrane helix</keyword>
<keyword evidence="2" id="KW-0472">Membrane</keyword>
<evidence type="ECO:0000256" key="1">
    <source>
        <dbReference type="SAM" id="MobiDB-lite"/>
    </source>
</evidence>
<comment type="caution">
    <text evidence="3">The sequence shown here is derived from an EMBL/GenBank/DDBJ whole genome shotgun (WGS) entry which is preliminary data.</text>
</comment>